<comment type="caution">
    <text evidence="2">The sequence shown here is derived from an EMBL/GenBank/DDBJ whole genome shotgun (WGS) entry which is preliminary data.</text>
</comment>
<keyword evidence="1" id="KW-0732">Signal</keyword>
<feature type="signal peptide" evidence="1">
    <location>
        <begin position="1"/>
        <end position="27"/>
    </location>
</feature>
<keyword evidence="3" id="KW-1185">Reference proteome</keyword>
<proteinExistence type="predicted"/>
<dbReference type="EMBL" id="RWGY01000039">
    <property type="protein sequence ID" value="TVU12907.1"/>
    <property type="molecule type" value="Genomic_DNA"/>
</dbReference>
<feature type="chain" id="PRO_5023875215" description="Bowman-Birk serine protease inhibitors family domain-containing protein" evidence="1">
    <location>
        <begin position="28"/>
        <end position="102"/>
    </location>
</feature>
<evidence type="ECO:0000313" key="3">
    <source>
        <dbReference type="Proteomes" id="UP000324897"/>
    </source>
</evidence>
<organism evidence="2 3">
    <name type="scientific">Eragrostis curvula</name>
    <name type="common">weeping love grass</name>
    <dbReference type="NCBI Taxonomy" id="38414"/>
    <lineage>
        <taxon>Eukaryota</taxon>
        <taxon>Viridiplantae</taxon>
        <taxon>Streptophyta</taxon>
        <taxon>Embryophyta</taxon>
        <taxon>Tracheophyta</taxon>
        <taxon>Spermatophyta</taxon>
        <taxon>Magnoliopsida</taxon>
        <taxon>Liliopsida</taxon>
        <taxon>Poales</taxon>
        <taxon>Poaceae</taxon>
        <taxon>PACMAD clade</taxon>
        <taxon>Chloridoideae</taxon>
        <taxon>Eragrostideae</taxon>
        <taxon>Eragrostidinae</taxon>
        <taxon>Eragrostis</taxon>
    </lineage>
</organism>
<evidence type="ECO:0000313" key="2">
    <source>
        <dbReference type="EMBL" id="TVU12907.1"/>
    </source>
</evidence>
<name>A0A5J9TNT1_9POAL</name>
<dbReference type="AlphaFoldDB" id="A0A5J9TNT1"/>
<dbReference type="Gramene" id="TVU12907">
    <property type="protein sequence ID" value="TVU12907"/>
    <property type="gene ID" value="EJB05_46573"/>
</dbReference>
<evidence type="ECO:0000256" key="1">
    <source>
        <dbReference type="SAM" id="SignalP"/>
    </source>
</evidence>
<reference evidence="2 3" key="1">
    <citation type="journal article" date="2019" name="Sci. Rep.">
        <title>A high-quality genome of Eragrostis curvula grass provides insights into Poaceae evolution and supports new strategies to enhance forage quality.</title>
        <authorList>
            <person name="Carballo J."/>
            <person name="Santos B.A.C.M."/>
            <person name="Zappacosta D."/>
            <person name="Garbus I."/>
            <person name="Selva J.P."/>
            <person name="Gallo C.A."/>
            <person name="Diaz A."/>
            <person name="Albertini E."/>
            <person name="Caccamo M."/>
            <person name="Echenique V."/>
        </authorList>
    </citation>
    <scope>NUCLEOTIDE SEQUENCE [LARGE SCALE GENOMIC DNA]</scope>
    <source>
        <strain evidence="3">cv. Victoria</strain>
        <tissue evidence="2">Leaf</tissue>
    </source>
</reference>
<accession>A0A5J9TNT1</accession>
<gene>
    <name evidence="2" type="ORF">EJB05_46573</name>
</gene>
<protein>
    <recommendedName>
        <fullName evidence="4">Bowman-Birk serine protease inhibitors family domain-containing protein</fullName>
    </recommendedName>
</protein>
<evidence type="ECO:0008006" key="4">
    <source>
        <dbReference type="Google" id="ProtNLM"/>
    </source>
</evidence>
<sequence length="102" mass="10766">MGRCNSGAVGLFTGFLFIVIVVSQALADRPQTVPNAGGRHTNASTNGTAINSTDKDCELIYCAKRVCDQGVTCYCCIPNPDIRVCYGTMNGCNAHCPGCKTN</sequence>
<dbReference type="Proteomes" id="UP000324897">
    <property type="component" value="Chromosome 3"/>
</dbReference>